<dbReference type="GO" id="GO:0006284">
    <property type="term" value="P:base-excision repair"/>
    <property type="evidence" value="ECO:0007669"/>
    <property type="project" value="TreeGrafter"/>
</dbReference>
<keyword evidence="4" id="KW-1185">Reference proteome</keyword>
<evidence type="ECO:0000313" key="4">
    <source>
        <dbReference type="Proteomes" id="UP000299102"/>
    </source>
</evidence>
<evidence type="ECO:0000256" key="1">
    <source>
        <dbReference type="SAM" id="MobiDB-lite"/>
    </source>
</evidence>
<proteinExistence type="predicted"/>
<dbReference type="PROSITE" id="PS50172">
    <property type="entry name" value="BRCT"/>
    <property type="match status" value="2"/>
</dbReference>
<dbReference type="InterPro" id="IPR001357">
    <property type="entry name" value="BRCT_dom"/>
</dbReference>
<feature type="domain" description="BRCT" evidence="2">
    <location>
        <begin position="759"/>
        <end position="850"/>
    </location>
</feature>
<dbReference type="InterPro" id="IPR002706">
    <property type="entry name" value="Xrcc1_N"/>
</dbReference>
<dbReference type="SUPFAM" id="SSF52113">
    <property type="entry name" value="BRCT domain"/>
    <property type="match status" value="2"/>
</dbReference>
<feature type="domain" description="BRCT" evidence="2">
    <location>
        <begin position="560"/>
        <end position="652"/>
    </location>
</feature>
<feature type="region of interest" description="Disordered" evidence="1">
    <location>
        <begin position="336"/>
        <end position="366"/>
    </location>
</feature>
<dbReference type="SMART" id="SM00292">
    <property type="entry name" value="BRCT"/>
    <property type="match status" value="2"/>
</dbReference>
<dbReference type="GO" id="GO:0003684">
    <property type="term" value="F:damaged DNA binding"/>
    <property type="evidence" value="ECO:0007669"/>
    <property type="project" value="InterPro"/>
</dbReference>
<dbReference type="Pfam" id="PF01834">
    <property type="entry name" value="XRCC1_N"/>
    <property type="match status" value="1"/>
</dbReference>
<dbReference type="PANTHER" id="PTHR11370">
    <property type="entry name" value="DNA-REPAIR PROTEIN XRCC1"/>
    <property type="match status" value="1"/>
</dbReference>
<organism evidence="3 4">
    <name type="scientific">Eumeta variegata</name>
    <name type="common">Bagworm moth</name>
    <name type="synonym">Eumeta japonica</name>
    <dbReference type="NCBI Taxonomy" id="151549"/>
    <lineage>
        <taxon>Eukaryota</taxon>
        <taxon>Metazoa</taxon>
        <taxon>Ecdysozoa</taxon>
        <taxon>Arthropoda</taxon>
        <taxon>Hexapoda</taxon>
        <taxon>Insecta</taxon>
        <taxon>Pterygota</taxon>
        <taxon>Neoptera</taxon>
        <taxon>Endopterygota</taxon>
        <taxon>Lepidoptera</taxon>
        <taxon>Glossata</taxon>
        <taxon>Ditrysia</taxon>
        <taxon>Tineoidea</taxon>
        <taxon>Psychidae</taxon>
        <taxon>Oiketicinae</taxon>
        <taxon>Eumeta</taxon>
    </lineage>
</organism>
<evidence type="ECO:0000259" key="2">
    <source>
        <dbReference type="PROSITE" id="PS50172"/>
    </source>
</evidence>
<feature type="compositionally biased region" description="Polar residues" evidence="1">
    <location>
        <begin position="336"/>
        <end position="345"/>
    </location>
</feature>
<dbReference type="GO" id="GO:0000012">
    <property type="term" value="P:single strand break repair"/>
    <property type="evidence" value="ECO:0007669"/>
    <property type="project" value="InterPro"/>
</dbReference>
<comment type="caution">
    <text evidence="3">The sequence shown here is derived from an EMBL/GenBank/DDBJ whole genome shotgun (WGS) entry which is preliminary data.</text>
</comment>
<dbReference type="GO" id="GO:0005634">
    <property type="term" value="C:nucleus"/>
    <property type="evidence" value="ECO:0007669"/>
    <property type="project" value="InterPro"/>
</dbReference>
<accession>A0A4C1X720</accession>
<feature type="compositionally biased region" description="Basic residues" evidence="1">
    <location>
        <begin position="549"/>
        <end position="558"/>
    </location>
</feature>
<dbReference type="STRING" id="151549.A0A4C1X720"/>
<feature type="region of interest" description="Disordered" evidence="1">
    <location>
        <begin position="535"/>
        <end position="558"/>
    </location>
</feature>
<dbReference type="AlphaFoldDB" id="A0A4C1X720"/>
<dbReference type="Pfam" id="PF00533">
    <property type="entry name" value="BRCT"/>
    <property type="match status" value="1"/>
</dbReference>
<gene>
    <name evidence="3" type="primary">Xrcc1</name>
    <name evidence="3" type="ORF">EVAR_97338_1</name>
</gene>
<dbReference type="InterPro" id="IPR036420">
    <property type="entry name" value="BRCT_dom_sf"/>
</dbReference>
<dbReference type="OrthoDB" id="25840at2759"/>
<feature type="region of interest" description="Disordered" evidence="1">
    <location>
        <begin position="656"/>
        <end position="719"/>
    </location>
</feature>
<dbReference type="SUPFAM" id="SSF49785">
    <property type="entry name" value="Galactose-binding domain-like"/>
    <property type="match status" value="1"/>
</dbReference>
<feature type="compositionally biased region" description="Basic and acidic residues" evidence="1">
    <location>
        <begin position="685"/>
        <end position="711"/>
    </location>
</feature>
<dbReference type="InterPro" id="IPR008979">
    <property type="entry name" value="Galactose-bd-like_sf"/>
</dbReference>
<sequence length="857" mass="96624">MCIRPVMTYASPVFAHVRPDILYDLQIVQNKFCSRAADAPWYVKNSVLHRDLELPTISKYMKDASERFFDVASNHSNPLLVAAVSYEPPPPHHFCRRPQKVLLDPPDDLTVEVEKLIEINKMCSFEPRSVVSGSARVTSVWGALQCKVARRQLSHGCPSRREVPATLPSARRARTRFLRLRSALVVFALQIPIAILEHPANNLLTNEVSKKRWLCTKGTPTCSVVLQLARCVQISNLQICSHNASLIEVLVGRSETPDQPFKVLVPSCVFITPSEARKNDDVEKVRSFDYSQLASDTKNLSWDRVRIVCSQPYNKHCKYGLSFIHIFEPEGESSSVSQSLAATTPTPIPPRLLDLDTKSSDEEDNFKPGELFAKYRAKTKEGESSQGTENLSTDAQIRQATAKALKNIPDISTQVVRSPIVKNKIRSNDKTKVHNDTRSDRQRNELLYTVDDEGPNNHIDKLIEQHNKEKSKHKNDASEIYPCDNNRNHANNLKVDDIKHNTSSKNKKELTKTSELVKKKKDLNIALTKTPSNNKKRTILDSEPSTSNTKKKAKISRSRSPHRLLEDVVFVISGYENPRRSNLRNAALAMGARYEKDWMPRCTHLVCAFSNTPKLKTVRASKDGQKAIVVTGEWIEECSKHCRRLPWQWFATEPKLRQPRDQTFESSDEAPSAPDSEMDTDDEIEKVLKEQRGNESKTESPLKKEENKPTERNASNDSDVAFVIDERIKGEIVLTDSDSDITVDNNTSEGYSTNPGLSDLPDLFDGKTFLIDDSTEQAGFDTILLRRYIKAYGGECLKMSQINKDTEVDYVLCGSEAATTSIAGAIPMRADWIWQCHRDRKIASTSPYSLQTSNEGD</sequence>
<dbReference type="PANTHER" id="PTHR11370:SF5">
    <property type="entry name" value="DNA REPAIR PROTEIN XRCC1"/>
    <property type="match status" value="1"/>
</dbReference>
<evidence type="ECO:0000313" key="3">
    <source>
        <dbReference type="EMBL" id="GBP58963.1"/>
    </source>
</evidence>
<dbReference type="EMBL" id="BGZK01000749">
    <property type="protein sequence ID" value="GBP58963.1"/>
    <property type="molecule type" value="Genomic_DNA"/>
</dbReference>
<feature type="region of interest" description="Disordered" evidence="1">
    <location>
        <begin position="468"/>
        <end position="488"/>
    </location>
</feature>
<dbReference type="FunFam" id="2.60.120.260:FF:000025">
    <property type="entry name" value="DNA repair protein XRCC1 isoform X1"/>
    <property type="match status" value="1"/>
</dbReference>
<reference evidence="3 4" key="1">
    <citation type="journal article" date="2019" name="Commun. Biol.">
        <title>The bagworm genome reveals a unique fibroin gene that provides high tensile strength.</title>
        <authorList>
            <person name="Kono N."/>
            <person name="Nakamura H."/>
            <person name="Ohtoshi R."/>
            <person name="Tomita M."/>
            <person name="Numata K."/>
            <person name="Arakawa K."/>
        </authorList>
    </citation>
    <scope>NUCLEOTIDE SEQUENCE [LARGE SCALE GENOMIC DNA]</scope>
</reference>
<dbReference type="Proteomes" id="UP000299102">
    <property type="component" value="Unassembled WGS sequence"/>
</dbReference>
<dbReference type="Gene3D" id="2.60.120.260">
    <property type="entry name" value="Galactose-binding domain-like"/>
    <property type="match status" value="1"/>
</dbReference>
<name>A0A4C1X720_EUMVA</name>
<dbReference type="Gene3D" id="3.40.50.10190">
    <property type="entry name" value="BRCT domain"/>
    <property type="match status" value="2"/>
</dbReference>
<protein>
    <submittedName>
        <fullName evidence="3">DNA repair protein XRCC1</fullName>
    </submittedName>
</protein>